<proteinExistence type="predicted"/>
<dbReference type="Pfam" id="PF10076">
    <property type="entry name" value="Phage_Mu_Gp48"/>
    <property type="match status" value="1"/>
</dbReference>
<dbReference type="STRING" id="1760988.SAMN02949497_1675"/>
<keyword evidence="2" id="KW-1185">Reference proteome</keyword>
<gene>
    <name evidence="1" type="ORF">SAMN02949497_1675</name>
</gene>
<dbReference type="RefSeq" id="WP_176225145.1">
    <property type="nucleotide sequence ID" value="NZ_FXAM01000001.1"/>
</dbReference>
<evidence type="ECO:0000313" key="2">
    <source>
        <dbReference type="Proteomes" id="UP000192923"/>
    </source>
</evidence>
<name>A0A1Y6D1U4_9GAMM</name>
<dbReference type="Proteomes" id="UP000192923">
    <property type="component" value="Unassembled WGS sequence"/>
</dbReference>
<sequence>MDLTGTDYLSMLQALLPRGPVWAGAGRMGQVLQSWADEFALVDARIRPLLLESEPETVDELLPDWEAEFGLPEPCDPEAEPTDGERRTRLAAKVHYLADHTEPGWQALAARYGATLRLESFQPSEAGLLVAGGELLGDRARYSWRVVVLTPTITVREPICGDFVAGDRLGDWDRLPIECAIRRRNHAHLIPIFGYTED</sequence>
<dbReference type="InterPro" id="IPR018755">
    <property type="entry name" value="Phage_Mu_Gp48"/>
</dbReference>
<accession>A0A1Y6D1U4</accession>
<protein>
    <submittedName>
        <fullName evidence="1">Uncharacterized protein YmfQ in lambdoid prophage, DUF2313 family</fullName>
    </submittedName>
</protein>
<reference evidence="1 2" key="1">
    <citation type="submission" date="2016-12" db="EMBL/GenBank/DDBJ databases">
        <authorList>
            <person name="Song W.-J."/>
            <person name="Kurnit D.M."/>
        </authorList>
    </citation>
    <scope>NUCLEOTIDE SEQUENCE [LARGE SCALE GENOMIC DNA]</scope>
    <source>
        <strain evidence="1 2">175</strain>
    </source>
</reference>
<evidence type="ECO:0000313" key="1">
    <source>
        <dbReference type="EMBL" id="SMF94364.1"/>
    </source>
</evidence>
<organism evidence="1 2">
    <name type="scientific">Methylomagnum ishizawai</name>
    <dbReference type="NCBI Taxonomy" id="1760988"/>
    <lineage>
        <taxon>Bacteria</taxon>
        <taxon>Pseudomonadati</taxon>
        <taxon>Pseudomonadota</taxon>
        <taxon>Gammaproteobacteria</taxon>
        <taxon>Methylococcales</taxon>
        <taxon>Methylococcaceae</taxon>
        <taxon>Methylomagnum</taxon>
    </lineage>
</organism>
<dbReference type="EMBL" id="FXAM01000001">
    <property type="protein sequence ID" value="SMF94364.1"/>
    <property type="molecule type" value="Genomic_DNA"/>
</dbReference>
<dbReference type="AlphaFoldDB" id="A0A1Y6D1U4"/>